<dbReference type="EMBL" id="LFYT02000021">
    <property type="protein sequence ID" value="PVE41982.1"/>
    <property type="molecule type" value="Genomic_DNA"/>
</dbReference>
<dbReference type="Proteomes" id="UP000037507">
    <property type="component" value="Unassembled WGS sequence"/>
</dbReference>
<dbReference type="RefSeq" id="WP_053172433.1">
    <property type="nucleotide sequence ID" value="NZ_LFYT02000021.1"/>
</dbReference>
<dbReference type="Gene3D" id="2.40.50.100">
    <property type="match status" value="1"/>
</dbReference>
<dbReference type="SUPFAM" id="SSF51230">
    <property type="entry name" value="Single hybrid motif"/>
    <property type="match status" value="1"/>
</dbReference>
<accession>A0A2T7UBJ3</accession>
<evidence type="ECO:0000313" key="2">
    <source>
        <dbReference type="EMBL" id="PVE41982.1"/>
    </source>
</evidence>
<sequence>MNAVTLPTELWADVDEGTEALVEEWRVKEQDTVTAGQVLGSVVLVKSSHEITAPVAGTVQRICVQVEETFARGTTLIELS</sequence>
<evidence type="ECO:0000259" key="1">
    <source>
        <dbReference type="PROSITE" id="PS50968"/>
    </source>
</evidence>
<reference evidence="2" key="1">
    <citation type="submission" date="2017-04" db="EMBL/GenBank/DDBJ databases">
        <title>Unexpected and diverse lifestyles within the genus Limnohabitans.</title>
        <authorList>
            <person name="Kasalicky V."/>
            <person name="Mehrshad M."/>
            <person name="Andrei S.-A."/>
            <person name="Salcher M."/>
            <person name="Kratochvilova H."/>
            <person name="Simek K."/>
            <person name="Ghai R."/>
        </authorList>
    </citation>
    <scope>NUCLEOTIDE SEQUENCE [LARGE SCALE GENOMIC DNA]</scope>
    <source>
        <strain evidence="2">II-D5</strain>
    </source>
</reference>
<organism evidence="2 3">
    <name type="scientific">Limnohabitans planktonicus II-D5</name>
    <dbReference type="NCBI Taxonomy" id="1293045"/>
    <lineage>
        <taxon>Bacteria</taxon>
        <taxon>Pseudomonadati</taxon>
        <taxon>Pseudomonadota</taxon>
        <taxon>Betaproteobacteria</taxon>
        <taxon>Burkholderiales</taxon>
        <taxon>Comamonadaceae</taxon>
        <taxon>Limnohabitans</taxon>
    </lineage>
</organism>
<dbReference type="CDD" id="cd06849">
    <property type="entry name" value="lipoyl_domain"/>
    <property type="match status" value="1"/>
</dbReference>
<protein>
    <submittedName>
        <fullName evidence="2">Biotin attachment protein</fullName>
    </submittedName>
</protein>
<dbReference type="STRING" id="1293045.H663_09355"/>
<keyword evidence="3" id="KW-1185">Reference proteome</keyword>
<dbReference type="InterPro" id="IPR011053">
    <property type="entry name" value="Single_hybrid_motif"/>
</dbReference>
<dbReference type="Pfam" id="PF00364">
    <property type="entry name" value="Biotin_lipoyl"/>
    <property type="match status" value="1"/>
</dbReference>
<dbReference type="AlphaFoldDB" id="A0A2T7UBJ3"/>
<gene>
    <name evidence="2" type="ORF">H663_014695</name>
</gene>
<feature type="domain" description="Lipoyl-binding" evidence="1">
    <location>
        <begin position="3"/>
        <end position="80"/>
    </location>
</feature>
<dbReference type="PROSITE" id="PS50968">
    <property type="entry name" value="BIOTINYL_LIPOYL"/>
    <property type="match status" value="1"/>
</dbReference>
<proteinExistence type="predicted"/>
<dbReference type="OrthoDB" id="8757798at2"/>
<dbReference type="InterPro" id="IPR000089">
    <property type="entry name" value="Biotin_lipoyl"/>
</dbReference>
<name>A0A2T7UBJ3_9BURK</name>
<evidence type="ECO:0000313" key="3">
    <source>
        <dbReference type="Proteomes" id="UP000037507"/>
    </source>
</evidence>
<comment type="caution">
    <text evidence="2">The sequence shown here is derived from an EMBL/GenBank/DDBJ whole genome shotgun (WGS) entry which is preliminary data.</text>
</comment>